<reference evidence="2" key="1">
    <citation type="submission" date="2022-11" db="EMBL/GenBank/DDBJ databases">
        <title>Genome Resource of Sclerotinia nivalis Strain SnTB1, a Plant Pathogen Isolated from American Ginseng.</title>
        <authorList>
            <person name="Fan S."/>
        </authorList>
    </citation>
    <scope>NUCLEOTIDE SEQUENCE</scope>
    <source>
        <strain evidence="2">SnTB1</strain>
    </source>
</reference>
<evidence type="ECO:0000313" key="3">
    <source>
        <dbReference type="Proteomes" id="UP001152300"/>
    </source>
</evidence>
<gene>
    <name evidence="2" type="ORF">OCU04_011365</name>
</gene>
<dbReference type="AlphaFoldDB" id="A0A9X0ABA9"/>
<dbReference type="Pfam" id="PF20150">
    <property type="entry name" value="2EXR"/>
    <property type="match status" value="1"/>
</dbReference>
<proteinExistence type="predicted"/>
<dbReference type="OrthoDB" id="3541561at2759"/>
<evidence type="ECO:0000259" key="1">
    <source>
        <dbReference type="Pfam" id="PF20150"/>
    </source>
</evidence>
<keyword evidence="3" id="KW-1185">Reference proteome</keyword>
<dbReference type="InterPro" id="IPR045518">
    <property type="entry name" value="2EXR"/>
</dbReference>
<protein>
    <recommendedName>
        <fullName evidence="1">2EXR domain-containing protein</fullName>
    </recommendedName>
</protein>
<comment type="caution">
    <text evidence="2">The sequence shown here is derived from an EMBL/GenBank/DDBJ whole genome shotgun (WGS) entry which is preliminary data.</text>
</comment>
<sequence length="291" mass="33375">MGGIPSQNMATTSLSTGTTGNAINIQSTAQQHPPAKNFHRFCDFPAEVRCMVWKYHTENEEDFGKPRTLTIIAKYTGKNPAKNHRCTYVSQLCHRMALTATANTHAFDKKATFPWTAQPAQSCKMPASLYINRESIYVGERTYSKSHFLMSIFGDGMPVYFREDVDKLHFSDWFTFNTFCLQFAFVQTKKTSITAAIHANRRIAIPIDEPDLPLHLRCLVCSHNNRGWNRASPCFDCQDRNPRERLDDYIKHLAIGTESSGLCERINDEQFVIKQTERMQKLRKKAVEYMS</sequence>
<name>A0A9X0ABA9_9HELO</name>
<dbReference type="Proteomes" id="UP001152300">
    <property type="component" value="Unassembled WGS sequence"/>
</dbReference>
<dbReference type="EMBL" id="JAPEIS010000014">
    <property type="protein sequence ID" value="KAJ8059720.1"/>
    <property type="molecule type" value="Genomic_DNA"/>
</dbReference>
<feature type="domain" description="2EXR" evidence="1">
    <location>
        <begin position="38"/>
        <end position="167"/>
    </location>
</feature>
<organism evidence="2 3">
    <name type="scientific">Sclerotinia nivalis</name>
    <dbReference type="NCBI Taxonomy" id="352851"/>
    <lineage>
        <taxon>Eukaryota</taxon>
        <taxon>Fungi</taxon>
        <taxon>Dikarya</taxon>
        <taxon>Ascomycota</taxon>
        <taxon>Pezizomycotina</taxon>
        <taxon>Leotiomycetes</taxon>
        <taxon>Helotiales</taxon>
        <taxon>Sclerotiniaceae</taxon>
        <taxon>Sclerotinia</taxon>
    </lineage>
</organism>
<accession>A0A9X0ABA9</accession>
<evidence type="ECO:0000313" key="2">
    <source>
        <dbReference type="EMBL" id="KAJ8059720.1"/>
    </source>
</evidence>